<reference evidence="2" key="1">
    <citation type="journal article" date="2014" name="Front. Microbiol.">
        <title>High frequency of phylogenetically diverse reductive dehalogenase-homologous genes in deep subseafloor sedimentary metagenomes.</title>
        <authorList>
            <person name="Kawai M."/>
            <person name="Futagami T."/>
            <person name="Toyoda A."/>
            <person name="Takaki Y."/>
            <person name="Nishi S."/>
            <person name="Hori S."/>
            <person name="Arai W."/>
            <person name="Tsubouchi T."/>
            <person name="Morono Y."/>
            <person name="Uchiyama I."/>
            <person name="Ito T."/>
            <person name="Fujiyama A."/>
            <person name="Inagaki F."/>
            <person name="Takami H."/>
        </authorList>
    </citation>
    <scope>NUCLEOTIDE SEQUENCE</scope>
    <source>
        <strain evidence="2">Expedition CK06-06</strain>
    </source>
</reference>
<organism evidence="2">
    <name type="scientific">marine sediment metagenome</name>
    <dbReference type="NCBI Taxonomy" id="412755"/>
    <lineage>
        <taxon>unclassified sequences</taxon>
        <taxon>metagenomes</taxon>
        <taxon>ecological metagenomes</taxon>
    </lineage>
</organism>
<evidence type="ECO:0000256" key="1">
    <source>
        <dbReference type="SAM" id="Phobius"/>
    </source>
</evidence>
<feature type="non-terminal residue" evidence="2">
    <location>
        <position position="148"/>
    </location>
</feature>
<keyword evidence="1" id="KW-1133">Transmembrane helix</keyword>
<name>X1V5H8_9ZZZZ</name>
<feature type="transmembrane region" description="Helical" evidence="1">
    <location>
        <begin position="60"/>
        <end position="80"/>
    </location>
</feature>
<feature type="transmembrane region" description="Helical" evidence="1">
    <location>
        <begin position="6"/>
        <end position="23"/>
    </location>
</feature>
<comment type="caution">
    <text evidence="2">The sequence shown here is derived from an EMBL/GenBank/DDBJ whole genome shotgun (WGS) entry which is preliminary data.</text>
</comment>
<dbReference type="AlphaFoldDB" id="X1V5H8"/>
<keyword evidence="1" id="KW-0812">Transmembrane</keyword>
<evidence type="ECO:0000313" key="2">
    <source>
        <dbReference type="EMBL" id="GAJ11012.1"/>
    </source>
</evidence>
<feature type="transmembrane region" description="Helical" evidence="1">
    <location>
        <begin position="123"/>
        <end position="147"/>
    </location>
</feature>
<evidence type="ECO:0008006" key="3">
    <source>
        <dbReference type="Google" id="ProtNLM"/>
    </source>
</evidence>
<accession>X1V5H8</accession>
<gene>
    <name evidence="2" type="ORF">S12H4_43831</name>
</gene>
<sequence>MSLMVYDLALLALFILFVAIFLYRKRKNLKKEGLLFLYRTSWGIKLINKVGKKYKKTLNFLSYISIGTGYLLMIGILYLVGKIIYLYVAYPQIVRAIKVPPIMPLLPYIDKIVPNLGLPPFYFTYWIIIIAIIAITHEFAHGIFAALN</sequence>
<dbReference type="EMBL" id="BARW01026945">
    <property type="protein sequence ID" value="GAJ11012.1"/>
    <property type="molecule type" value="Genomic_DNA"/>
</dbReference>
<protein>
    <recommendedName>
        <fullName evidence="3">Peptidase M50 domain-containing protein</fullName>
    </recommendedName>
</protein>
<keyword evidence="1" id="KW-0472">Membrane</keyword>
<proteinExistence type="predicted"/>